<name>A0ABW1K942_9ACTN</name>
<dbReference type="RefSeq" id="WP_377422216.1">
    <property type="nucleotide sequence ID" value="NZ_JBHSPR010000010.1"/>
</dbReference>
<dbReference type="EC" id="1.-.-.-" evidence="5"/>
<feature type="domain" description="Luciferase-like" evidence="4">
    <location>
        <begin position="18"/>
        <end position="311"/>
    </location>
</feature>
<evidence type="ECO:0000259" key="4">
    <source>
        <dbReference type="Pfam" id="PF00296"/>
    </source>
</evidence>
<dbReference type="InterPro" id="IPR036661">
    <property type="entry name" value="Luciferase-like_sf"/>
</dbReference>
<accession>A0ABW1K942</accession>
<evidence type="ECO:0000313" key="5">
    <source>
        <dbReference type="EMBL" id="MFC6017731.1"/>
    </source>
</evidence>
<sequence length="366" mass="38881">MTADPPEAVRRVGQVAAHLFLLAGQHPGTTAAESLAAAHRYGLAAERYGYAGVWIAEHHFTSYGACPSAPAFAAHLLGATRHVTVGTAACILSNRHPVALAEEAVLLDELSGGRFALGVARGGPWVDLEVFGTGLDRYTDGFADSVDLLTRWLQGDEYVAGTNRFPFRAVRVVPGPRRHIPVWIAATSISTVELAARRGLPLLLGMHATNTEKAELLERYAQISVSHGHRPAAAPHASAHLAYVADTDTEAKAAVRAALPGLLSGTDEYVRIDGSPSPRPERSRYVDTLLDIHPVGGPAHCRQRLAEAAAVPGVRHLLLMVEAAGGRQTTLDNIARLASQVLDLTPPGPSGWDSTDGRVRRPVPAQ</sequence>
<evidence type="ECO:0000256" key="2">
    <source>
        <dbReference type="ARBA" id="ARBA00023033"/>
    </source>
</evidence>
<reference evidence="6" key="1">
    <citation type="journal article" date="2019" name="Int. J. Syst. Evol. Microbiol.">
        <title>The Global Catalogue of Microorganisms (GCM) 10K type strain sequencing project: providing services to taxonomists for standard genome sequencing and annotation.</title>
        <authorList>
            <consortium name="The Broad Institute Genomics Platform"/>
            <consortium name="The Broad Institute Genome Sequencing Center for Infectious Disease"/>
            <person name="Wu L."/>
            <person name="Ma J."/>
        </authorList>
    </citation>
    <scope>NUCLEOTIDE SEQUENCE [LARGE SCALE GENOMIC DNA]</scope>
    <source>
        <strain evidence="6">ZS-35-S2</strain>
    </source>
</reference>
<dbReference type="InterPro" id="IPR011251">
    <property type="entry name" value="Luciferase-like_dom"/>
</dbReference>
<dbReference type="GO" id="GO:0016491">
    <property type="term" value="F:oxidoreductase activity"/>
    <property type="evidence" value="ECO:0007669"/>
    <property type="project" value="UniProtKB-KW"/>
</dbReference>
<dbReference type="InterPro" id="IPR050766">
    <property type="entry name" value="Bact_Lucif_Oxidored"/>
</dbReference>
<dbReference type="Pfam" id="PF00296">
    <property type="entry name" value="Bac_luciferase"/>
    <property type="match status" value="1"/>
</dbReference>
<keyword evidence="6" id="KW-1185">Reference proteome</keyword>
<protein>
    <submittedName>
        <fullName evidence="5">LLM class flavin-dependent oxidoreductase</fullName>
        <ecNumber evidence="5">1.-.-.-</ecNumber>
    </submittedName>
</protein>
<gene>
    <name evidence="5" type="ORF">ACFP2T_16135</name>
</gene>
<proteinExistence type="predicted"/>
<dbReference type="EMBL" id="JBHSPR010000010">
    <property type="protein sequence ID" value="MFC6017731.1"/>
    <property type="molecule type" value="Genomic_DNA"/>
</dbReference>
<dbReference type="PANTHER" id="PTHR30137">
    <property type="entry name" value="LUCIFERASE-LIKE MONOOXYGENASE"/>
    <property type="match status" value="1"/>
</dbReference>
<dbReference type="SUPFAM" id="SSF51679">
    <property type="entry name" value="Bacterial luciferase-like"/>
    <property type="match status" value="1"/>
</dbReference>
<evidence type="ECO:0000313" key="6">
    <source>
        <dbReference type="Proteomes" id="UP001596203"/>
    </source>
</evidence>
<dbReference type="PANTHER" id="PTHR30137:SF8">
    <property type="entry name" value="BLR5498 PROTEIN"/>
    <property type="match status" value="1"/>
</dbReference>
<dbReference type="Proteomes" id="UP001596203">
    <property type="component" value="Unassembled WGS sequence"/>
</dbReference>
<feature type="region of interest" description="Disordered" evidence="3">
    <location>
        <begin position="345"/>
        <end position="366"/>
    </location>
</feature>
<organism evidence="5 6">
    <name type="scientific">Plantactinospora solaniradicis</name>
    <dbReference type="NCBI Taxonomy" id="1723736"/>
    <lineage>
        <taxon>Bacteria</taxon>
        <taxon>Bacillati</taxon>
        <taxon>Actinomycetota</taxon>
        <taxon>Actinomycetes</taxon>
        <taxon>Micromonosporales</taxon>
        <taxon>Micromonosporaceae</taxon>
        <taxon>Plantactinospora</taxon>
    </lineage>
</organism>
<comment type="caution">
    <text evidence="5">The sequence shown here is derived from an EMBL/GenBank/DDBJ whole genome shotgun (WGS) entry which is preliminary data.</text>
</comment>
<evidence type="ECO:0000256" key="3">
    <source>
        <dbReference type="SAM" id="MobiDB-lite"/>
    </source>
</evidence>
<keyword evidence="2" id="KW-0503">Monooxygenase</keyword>
<dbReference type="Gene3D" id="3.20.20.30">
    <property type="entry name" value="Luciferase-like domain"/>
    <property type="match status" value="1"/>
</dbReference>
<keyword evidence="1 5" id="KW-0560">Oxidoreductase</keyword>
<evidence type="ECO:0000256" key="1">
    <source>
        <dbReference type="ARBA" id="ARBA00023002"/>
    </source>
</evidence>